<dbReference type="PANTHER" id="PTHR47203">
    <property type="match status" value="1"/>
</dbReference>
<feature type="compositionally biased region" description="Basic and acidic residues" evidence="1">
    <location>
        <begin position="395"/>
        <end position="415"/>
    </location>
</feature>
<name>S8AG26_DACHA</name>
<dbReference type="OrthoDB" id="5607at2759"/>
<dbReference type="GO" id="GO:0003824">
    <property type="term" value="F:catalytic activity"/>
    <property type="evidence" value="ECO:0007669"/>
    <property type="project" value="InterPro"/>
</dbReference>
<reference evidence="4" key="2">
    <citation type="submission" date="2013-04" db="EMBL/GenBank/DDBJ databases">
        <title>Genomic mechanisms accounting for the adaptation to parasitism in nematode-trapping fungi.</title>
        <authorList>
            <person name="Ahren D.G."/>
        </authorList>
    </citation>
    <scope>NUCLEOTIDE SEQUENCE [LARGE SCALE GENOMIC DNA]</scope>
    <source>
        <strain evidence="4">CBS 200.50</strain>
    </source>
</reference>
<dbReference type="Gene3D" id="1.10.340.30">
    <property type="entry name" value="Hypothetical protein, domain 2"/>
    <property type="match status" value="1"/>
</dbReference>
<dbReference type="STRING" id="1284197.S8AG26"/>
<feature type="region of interest" description="Disordered" evidence="1">
    <location>
        <begin position="1"/>
        <end position="88"/>
    </location>
</feature>
<feature type="region of interest" description="Disordered" evidence="1">
    <location>
        <begin position="296"/>
        <end position="334"/>
    </location>
</feature>
<dbReference type="SUPFAM" id="SSF48150">
    <property type="entry name" value="DNA-glycosylase"/>
    <property type="match status" value="1"/>
</dbReference>
<dbReference type="InterPro" id="IPR003265">
    <property type="entry name" value="HhH-GPD_domain"/>
</dbReference>
<feature type="compositionally biased region" description="Polar residues" evidence="1">
    <location>
        <begin position="45"/>
        <end position="55"/>
    </location>
</feature>
<dbReference type="EMBL" id="AQGS01000130">
    <property type="protein sequence ID" value="EPS42020.1"/>
    <property type="molecule type" value="Genomic_DNA"/>
</dbReference>
<feature type="region of interest" description="Disordered" evidence="1">
    <location>
        <begin position="395"/>
        <end position="476"/>
    </location>
</feature>
<reference evidence="3 4" key="1">
    <citation type="journal article" date="2013" name="PLoS Genet.">
        <title>Genomic mechanisms accounting for the adaptation to parasitism in nematode-trapping fungi.</title>
        <authorList>
            <person name="Meerupati T."/>
            <person name="Andersson K.M."/>
            <person name="Friman E."/>
            <person name="Kumar D."/>
            <person name="Tunlid A."/>
            <person name="Ahren D."/>
        </authorList>
    </citation>
    <scope>NUCLEOTIDE SEQUENCE [LARGE SCALE GENOMIC DNA]</scope>
    <source>
        <strain evidence="3 4">CBS 200.50</strain>
    </source>
</reference>
<sequence length="486" mass="52565">MARQLRSATKALGGDPNAEAPPREEKVAPVHKRNPVVSSHKRKLSTNAPATSRTFKATRVEKKPSTKPKKSSAINLGQSPYPDHPYPTPAQCQLVHDLLTEAHGPAIRPTTITASVQHAGCGEVPSVLDSLLRTVLSANTSASNSSRAFRGLLKKYGSDVEHGGVNWEGVRNGTMKDLFKAIESGGLANVKSKTIMDILVQVHEEGEKTKAGRLSLDYLHESTDEEAMRKLTSFKGVGVKTATCVLMFCLRRSAFPVDTHVFRISKLLGWVPTPGYQREVMELESKIAPLEIEDEDEEHELDDTDKKTGLVGIGNLNGKPGAKRNSKRTPPVTRDTTFLHLDTKVPPDLKYGLHQLMIRHGRYCPTCNAAGGRKFGIGQNGKPLVAKTKSITVKEEKEDGTFEEKSVETIVKEEPADSDEEGYNGGGGSAGTGESYDLQVKAEEASELNNKPSLPIDAAGGTGEKTGGNPDGSCILGDMISWERLI</sequence>
<evidence type="ECO:0000259" key="2">
    <source>
        <dbReference type="SMART" id="SM00478"/>
    </source>
</evidence>
<dbReference type="HOGENOM" id="CLU_012862_9_3_1"/>
<keyword evidence="4" id="KW-1185">Reference proteome</keyword>
<dbReference type="eggNOG" id="ENOG502QRUG">
    <property type="taxonomic scope" value="Eukaryota"/>
</dbReference>
<accession>S8AG26</accession>
<comment type="caution">
    <text evidence="3">The sequence shown here is derived from an EMBL/GenBank/DDBJ whole genome shotgun (WGS) entry which is preliminary data.</text>
</comment>
<proteinExistence type="predicted"/>
<evidence type="ECO:0000313" key="4">
    <source>
        <dbReference type="Proteomes" id="UP000015100"/>
    </source>
</evidence>
<organism evidence="3 4">
    <name type="scientific">Dactylellina haptotyla (strain CBS 200.50)</name>
    <name type="common">Nematode-trapping fungus</name>
    <name type="synonym">Monacrosporium haptotylum</name>
    <dbReference type="NCBI Taxonomy" id="1284197"/>
    <lineage>
        <taxon>Eukaryota</taxon>
        <taxon>Fungi</taxon>
        <taxon>Dikarya</taxon>
        <taxon>Ascomycota</taxon>
        <taxon>Pezizomycotina</taxon>
        <taxon>Orbiliomycetes</taxon>
        <taxon>Orbiliales</taxon>
        <taxon>Orbiliaceae</taxon>
        <taxon>Dactylellina</taxon>
    </lineage>
</organism>
<evidence type="ECO:0000256" key="1">
    <source>
        <dbReference type="SAM" id="MobiDB-lite"/>
    </source>
</evidence>
<dbReference type="GO" id="GO:0006285">
    <property type="term" value="P:base-excision repair, AP site formation"/>
    <property type="evidence" value="ECO:0007669"/>
    <property type="project" value="UniProtKB-ARBA"/>
</dbReference>
<dbReference type="AlphaFoldDB" id="S8AG26"/>
<dbReference type="InterPro" id="IPR011257">
    <property type="entry name" value="DNA_glycosylase"/>
</dbReference>
<gene>
    <name evidence="3" type="ORF">H072_4005</name>
</gene>
<dbReference type="Pfam" id="PF00730">
    <property type="entry name" value="HhH-GPD"/>
    <property type="match status" value="1"/>
</dbReference>
<feature type="compositionally biased region" description="Gly residues" evidence="1">
    <location>
        <begin position="460"/>
        <end position="470"/>
    </location>
</feature>
<dbReference type="OMA" id="HQLMIRH"/>
<protein>
    <recommendedName>
        <fullName evidence="2">HhH-GPD domain-containing protein</fullName>
    </recommendedName>
</protein>
<dbReference type="CDD" id="cd00056">
    <property type="entry name" value="ENDO3c"/>
    <property type="match status" value="1"/>
</dbReference>
<dbReference type="Proteomes" id="UP000015100">
    <property type="component" value="Unassembled WGS sequence"/>
</dbReference>
<evidence type="ECO:0000313" key="3">
    <source>
        <dbReference type="EMBL" id="EPS42020.1"/>
    </source>
</evidence>
<feature type="domain" description="HhH-GPD" evidence="2">
    <location>
        <begin position="136"/>
        <end position="316"/>
    </location>
</feature>
<dbReference type="SMART" id="SM00478">
    <property type="entry name" value="ENDO3c"/>
    <property type="match status" value="1"/>
</dbReference>
<feature type="compositionally biased region" description="Basic residues" evidence="1">
    <location>
        <begin position="29"/>
        <end position="44"/>
    </location>
</feature>
<dbReference type="PANTHER" id="PTHR47203:SF1">
    <property type="entry name" value="HYPOTHETICAL BASE EXCISION DNA REPAIR PROTEIN (EUROFUNG)"/>
    <property type="match status" value="1"/>
</dbReference>